<dbReference type="SUPFAM" id="SSF101082">
    <property type="entry name" value="Typo IV secretion system protein TraC"/>
    <property type="match status" value="1"/>
</dbReference>
<name>D0AAZ2_9HYPH</name>
<dbReference type="CDD" id="cd14262">
    <property type="entry name" value="VirB5_like"/>
    <property type="match status" value="1"/>
</dbReference>
<evidence type="ECO:0000313" key="1">
    <source>
        <dbReference type="EMBL" id="CBG76053.1"/>
    </source>
</evidence>
<organism evidence="1">
    <name type="scientific">Bartonella birtlesii</name>
    <dbReference type="NCBI Taxonomy" id="111504"/>
    <lineage>
        <taxon>Bacteria</taxon>
        <taxon>Pseudomonadati</taxon>
        <taxon>Pseudomonadota</taxon>
        <taxon>Alphaproteobacteria</taxon>
        <taxon>Hyphomicrobiales</taxon>
        <taxon>Bartonellaceae</taxon>
        <taxon>Bartonella</taxon>
    </lineage>
</organism>
<accession>D0AAZ2</accession>
<gene>
    <name evidence="1" type="primary">trwJB</name>
</gene>
<dbReference type="Gene3D" id="1.20.58.430">
    <property type="entry name" value="Type IV secretion system, VirB5-domain"/>
    <property type="match status" value="1"/>
</dbReference>
<dbReference type="InterPro" id="IPR023220">
    <property type="entry name" value="T4SS_VirB5-domain"/>
</dbReference>
<dbReference type="Pfam" id="PF07996">
    <property type="entry name" value="T4SS"/>
    <property type="match status" value="1"/>
</dbReference>
<sequence length="242" mass="27626">MKKLITIAVITVFSGVPSYGGEPPSYGPINVETKSAKMIDYEMHRGNLGYQIQSDSEIDLLKEQIISIEKLRQSIMGSRTRSQVKKIDDGGLYFLNPQFIYDVTKQSDLGKKIPSIVRTIMSEENYLRTAPLSEARETIDERSQYAAIISKAVSLHVFQEIENRFEQIADMLLTLDQMRDLKGLGEMKMRMKGLLAMIQNEATKLQMVIHSHNIEKTLIHRLQRKRNVQILGSINRGMPTIR</sequence>
<dbReference type="InterPro" id="IPR014158">
    <property type="entry name" value="T4SS_VirB5"/>
</dbReference>
<proteinExistence type="predicted"/>
<protein>
    <submittedName>
        <fullName evidence="1">TrwJ2 component of type IV secretion system</fullName>
    </submittedName>
</protein>
<dbReference type="AlphaFoldDB" id="D0AAZ2"/>
<dbReference type="EMBL" id="FN555106">
    <property type="protein sequence ID" value="CBG76053.1"/>
    <property type="molecule type" value="Genomic_DNA"/>
</dbReference>
<reference evidence="1" key="1">
    <citation type="journal article" date="2010" name="PLoS Pathog.">
        <title>The Trw type IV secretion system of Bartonella mediates host-specific adhesion to erythrocytes.</title>
        <authorList>
            <person name="Vayssier-Taussat M."/>
            <person name="Le Rhun D."/>
            <person name="Deng H.K."/>
            <person name="Biville F."/>
            <person name="Cescau S."/>
            <person name="Danchin A."/>
            <person name="Marignac G."/>
            <person name="Lenaour E."/>
            <person name="Boulouis H.J."/>
            <person name="Mavris M."/>
            <person name="Arnaud L."/>
            <person name="Yang H."/>
            <person name="Wang J."/>
            <person name="Quebatte M."/>
            <person name="Engel P."/>
            <person name="Saenz H."/>
            <person name="Dehio C."/>
        </authorList>
    </citation>
    <scope>NUCLEOTIDE SEQUENCE</scope>
</reference>